<dbReference type="InterPro" id="IPR026341">
    <property type="entry name" value="T9SS_type_B"/>
</dbReference>
<evidence type="ECO:0000313" key="3">
    <source>
        <dbReference type="Proteomes" id="UP000812961"/>
    </source>
</evidence>
<evidence type="ECO:0000313" key="2">
    <source>
        <dbReference type="EMBL" id="MBW8687312.1"/>
    </source>
</evidence>
<feature type="signal peptide" evidence="1">
    <location>
        <begin position="1"/>
        <end position="22"/>
    </location>
</feature>
<name>A0ABS7GHZ4_9BACT</name>
<organism evidence="2 3">
    <name type="scientific">Chitinophaga rhizophila</name>
    <dbReference type="NCBI Taxonomy" id="2866212"/>
    <lineage>
        <taxon>Bacteria</taxon>
        <taxon>Pseudomonadati</taxon>
        <taxon>Bacteroidota</taxon>
        <taxon>Chitinophagia</taxon>
        <taxon>Chitinophagales</taxon>
        <taxon>Chitinophagaceae</taxon>
        <taxon>Chitinophaga</taxon>
    </lineage>
</organism>
<protein>
    <submittedName>
        <fullName evidence="2">Gliding motility-associated C-terminal domain-containing protein</fullName>
    </submittedName>
</protein>
<evidence type="ECO:0000256" key="1">
    <source>
        <dbReference type="SAM" id="SignalP"/>
    </source>
</evidence>
<accession>A0ABS7GHZ4</accession>
<dbReference type="RefSeq" id="WP_220252630.1">
    <property type="nucleotide sequence ID" value="NZ_JAICCF010000004.1"/>
</dbReference>
<keyword evidence="1" id="KW-0732">Signal</keyword>
<keyword evidence="3" id="KW-1185">Reference proteome</keyword>
<feature type="chain" id="PRO_5046465622" evidence="1">
    <location>
        <begin position="23"/>
        <end position="892"/>
    </location>
</feature>
<dbReference type="Proteomes" id="UP000812961">
    <property type="component" value="Unassembled WGS sequence"/>
</dbReference>
<dbReference type="NCBIfam" id="TIGR04131">
    <property type="entry name" value="Bac_Flav_CTERM"/>
    <property type="match status" value="1"/>
</dbReference>
<dbReference type="EMBL" id="JAICCF010000004">
    <property type="protein sequence ID" value="MBW8687312.1"/>
    <property type="molecule type" value="Genomic_DNA"/>
</dbReference>
<dbReference type="Gene3D" id="2.60.40.740">
    <property type="match status" value="1"/>
</dbReference>
<dbReference type="Pfam" id="PF13585">
    <property type="entry name" value="CHU_C"/>
    <property type="match status" value="1"/>
</dbReference>
<dbReference type="Pfam" id="PF13573">
    <property type="entry name" value="SprB"/>
    <property type="match status" value="2"/>
</dbReference>
<proteinExistence type="predicted"/>
<gene>
    <name evidence="2" type="ORF">K1Y79_23455</name>
</gene>
<sequence length="892" mass="95264">MRRLFMQVCVLFTLLRGLPVLAQQAAFTAPDTVCVNEPVNLTNTSAGGTSYYWNFCSGELYQPPSGENLGNFNGMLNVPVFIEIAKDGQNYYGFVTTNAQSLVRLNFGNSLLNAPTSEDLGNFGGQLPPLTEGLQIVEDAHGWHMVVVGGNAGSGNPSVAVLYFGTSLANTPICTNRGGPGAMAYPTDIYTFEEDGNYYAFTTNAESSTITRLNFGSSLANVPTGVNLGNLGNLDFPTGLFVLNNNDSWYMFVTNSEGNTITRLDFGNSLLNTPTAVNLGNVGGLLNRPRDIHVVNDCNGVFGLVANGDGDDILRLNFDGGSITGAVTATSYGNTSSALRYPHGFSGVFRVGDDLVTFVPNAFNNTVVRLKFSACTGKIPSSIQNTPPTYRYTQPGTYTIDMVMDEGTPYQRAACQQIVVVPPPVVNLGTGPLYSCNGVPVVLDAGNGFSTYEWSDRSGGKTHNVDTSGRYSVTVTNGGGCAARSDIDVRISKPINPAFDITKIDCQNRDGQVMIKPAGGIPPFTYTLNGTDTSRFSTYRQLHAGTYNIGVIDSIGCAVSDLVDITVDPNTYFDFVVAAAGPTCNGLSDGEIKVTATGGLPPFQFALGDGPYQTGNDFQDIPEGTYTIYGKAGGCIDSTEVTIVAPAAVTLDITAGHETCGIQNGSLKLTGTGGTTPYSYEVNGEPVTSADVRNLQAGDYAATITDANGCTASDAVTLNNVDVPPVRITNHDTTIALGEKIELHAINAVDYFWHPGGGLSCTDCPTTIAQPTESTTYVVFTMNGLNCIKSDTVTVYVDKRHSLFIPTAFSPNRDGINDIFRVKGQGLATFNMHIYNRWGELIFRTSDLRQGWDGTFTEKQQPAGNYVYQITYTFLEDSGTTREQKGALTLVR</sequence>
<dbReference type="SUPFAM" id="SSF101898">
    <property type="entry name" value="NHL repeat"/>
    <property type="match status" value="1"/>
</dbReference>
<reference evidence="2 3" key="1">
    <citation type="submission" date="2021-08" db="EMBL/GenBank/DDBJ databases">
        <title>The genome sequence of Chitinophaga sp. B61.</title>
        <authorList>
            <person name="Zhang X."/>
        </authorList>
    </citation>
    <scope>NUCLEOTIDE SEQUENCE [LARGE SCALE GENOMIC DNA]</scope>
    <source>
        <strain evidence="2 3">B61</strain>
    </source>
</reference>
<comment type="caution">
    <text evidence="2">The sequence shown here is derived from an EMBL/GenBank/DDBJ whole genome shotgun (WGS) entry which is preliminary data.</text>
</comment>
<dbReference type="InterPro" id="IPR025667">
    <property type="entry name" value="SprB_repeat"/>
</dbReference>